<evidence type="ECO:0000313" key="4">
    <source>
        <dbReference type="Proteomes" id="UP000604825"/>
    </source>
</evidence>
<feature type="domain" description="DUF4218" evidence="2">
    <location>
        <begin position="54"/>
        <end position="107"/>
    </location>
</feature>
<dbReference type="Pfam" id="PF13960">
    <property type="entry name" value="DUF4218"/>
    <property type="match status" value="1"/>
</dbReference>
<protein>
    <recommendedName>
        <fullName evidence="2">DUF4218 domain-containing protein</fullName>
    </recommendedName>
</protein>
<evidence type="ECO:0000313" key="3">
    <source>
        <dbReference type="EMBL" id="CAD6267915.1"/>
    </source>
</evidence>
<sequence>MATTYTRWIHHGEPLEVLPHEIDDHVDEHTSLNEDFGMNVDEEDDPNDGIRGMAILRGPVQYGWMYPVERRLLTLKRFVRNMARPEGSIAEAYVAAECLTICSRIYKKELENEGCPNVQKTLEKQFSSWFKKHPVSEDGVRVDASVVDDLRRQREAEGQQDELADSEDETRWQYVSDNEGPTIPPEDDDDSEYD</sequence>
<dbReference type="Proteomes" id="UP000604825">
    <property type="component" value="Unassembled WGS sequence"/>
</dbReference>
<dbReference type="PANTHER" id="PTHR48258:SF15">
    <property type="entry name" value="OS02G0543900 PROTEIN"/>
    <property type="match status" value="1"/>
</dbReference>
<evidence type="ECO:0000256" key="1">
    <source>
        <dbReference type="SAM" id="MobiDB-lite"/>
    </source>
</evidence>
<dbReference type="OrthoDB" id="1886754at2759"/>
<accession>A0A811RDB8</accession>
<feature type="compositionally biased region" description="Acidic residues" evidence="1">
    <location>
        <begin position="185"/>
        <end position="194"/>
    </location>
</feature>
<dbReference type="AlphaFoldDB" id="A0A811RDB8"/>
<evidence type="ECO:0000259" key="2">
    <source>
        <dbReference type="Pfam" id="PF13960"/>
    </source>
</evidence>
<feature type="region of interest" description="Disordered" evidence="1">
    <location>
        <begin position="151"/>
        <end position="194"/>
    </location>
</feature>
<organism evidence="3 4">
    <name type="scientific">Miscanthus lutarioriparius</name>
    <dbReference type="NCBI Taxonomy" id="422564"/>
    <lineage>
        <taxon>Eukaryota</taxon>
        <taxon>Viridiplantae</taxon>
        <taxon>Streptophyta</taxon>
        <taxon>Embryophyta</taxon>
        <taxon>Tracheophyta</taxon>
        <taxon>Spermatophyta</taxon>
        <taxon>Magnoliopsida</taxon>
        <taxon>Liliopsida</taxon>
        <taxon>Poales</taxon>
        <taxon>Poaceae</taxon>
        <taxon>PACMAD clade</taxon>
        <taxon>Panicoideae</taxon>
        <taxon>Andropogonodae</taxon>
        <taxon>Andropogoneae</taxon>
        <taxon>Saccharinae</taxon>
        <taxon>Miscanthus</taxon>
    </lineage>
</organism>
<gene>
    <name evidence="3" type="ORF">NCGR_LOCUS51220</name>
</gene>
<name>A0A811RDB8_9POAL</name>
<dbReference type="InterPro" id="IPR025452">
    <property type="entry name" value="DUF4218"/>
</dbReference>
<reference evidence="3" key="1">
    <citation type="submission" date="2020-10" db="EMBL/GenBank/DDBJ databases">
        <authorList>
            <person name="Han B."/>
            <person name="Lu T."/>
            <person name="Zhao Q."/>
            <person name="Huang X."/>
            <person name="Zhao Y."/>
        </authorList>
    </citation>
    <scope>NUCLEOTIDE SEQUENCE</scope>
</reference>
<dbReference type="EMBL" id="CAJGYO010000014">
    <property type="protein sequence ID" value="CAD6267915.1"/>
    <property type="molecule type" value="Genomic_DNA"/>
</dbReference>
<dbReference type="PANTHER" id="PTHR48258">
    <property type="entry name" value="DUF4218 DOMAIN-CONTAINING PROTEIN-RELATED"/>
    <property type="match status" value="1"/>
</dbReference>
<comment type="caution">
    <text evidence="3">The sequence shown here is derived from an EMBL/GenBank/DDBJ whole genome shotgun (WGS) entry which is preliminary data.</text>
</comment>
<feature type="compositionally biased region" description="Acidic residues" evidence="1">
    <location>
        <begin position="158"/>
        <end position="168"/>
    </location>
</feature>
<keyword evidence="4" id="KW-1185">Reference proteome</keyword>
<proteinExistence type="predicted"/>